<dbReference type="RefSeq" id="WP_089906717.1">
    <property type="nucleotide sequence ID" value="NZ_FOBB01000001.1"/>
</dbReference>
<proteinExistence type="predicted"/>
<dbReference type="PANTHER" id="PTHR33164">
    <property type="entry name" value="TRANSCRIPTIONAL REGULATOR, MARR FAMILY"/>
    <property type="match status" value="1"/>
</dbReference>
<dbReference type="GO" id="GO:0003677">
    <property type="term" value="F:DNA binding"/>
    <property type="evidence" value="ECO:0007669"/>
    <property type="project" value="UniProtKB-KW"/>
</dbReference>
<accession>A0A1H7IZG3</accession>
<keyword evidence="2" id="KW-0238">DNA-binding</keyword>
<dbReference type="SMART" id="SM00347">
    <property type="entry name" value="HTH_MARR"/>
    <property type="match status" value="1"/>
</dbReference>
<dbReference type="STRING" id="573321.SAMN04488505_101672"/>
<dbReference type="InterPro" id="IPR039422">
    <property type="entry name" value="MarR/SlyA-like"/>
</dbReference>
<sequence>MGKTSIFSPEQQAGNLSSKVVAALERLSATFRVLLWNEAKQHGLSPIQVQLLIFLLYYPEEKRTVTHLAHYFNMTKATISDAVKSLESKQLLTRKITEGDSRSHSLHLTKEGKAMARKVERFAIPMLDVVSQLPEDKQATLLENLLQLIYQLNQADVITPQTMCQNCRFYSQKNGGHYCNLVKSPLKAGDLRVDCPEFQFPPAEELE</sequence>
<dbReference type="PROSITE" id="PS50995">
    <property type="entry name" value="HTH_MARR_2"/>
    <property type="match status" value="1"/>
</dbReference>
<organism evidence="2 3">
    <name type="scientific">Chitinophaga rupis</name>
    <dbReference type="NCBI Taxonomy" id="573321"/>
    <lineage>
        <taxon>Bacteria</taxon>
        <taxon>Pseudomonadati</taxon>
        <taxon>Bacteroidota</taxon>
        <taxon>Chitinophagia</taxon>
        <taxon>Chitinophagales</taxon>
        <taxon>Chitinophagaceae</taxon>
        <taxon>Chitinophaga</taxon>
    </lineage>
</organism>
<dbReference type="Gene3D" id="1.10.10.10">
    <property type="entry name" value="Winged helix-like DNA-binding domain superfamily/Winged helix DNA-binding domain"/>
    <property type="match status" value="1"/>
</dbReference>
<dbReference type="OrthoDB" id="9786071at2"/>
<dbReference type="AlphaFoldDB" id="A0A1H7IZG3"/>
<feature type="domain" description="HTH marR-type" evidence="1">
    <location>
        <begin position="17"/>
        <end position="151"/>
    </location>
</feature>
<evidence type="ECO:0000313" key="3">
    <source>
        <dbReference type="Proteomes" id="UP000198984"/>
    </source>
</evidence>
<evidence type="ECO:0000313" key="2">
    <source>
        <dbReference type="EMBL" id="SEK67080.1"/>
    </source>
</evidence>
<dbReference type="Proteomes" id="UP000198984">
    <property type="component" value="Unassembled WGS sequence"/>
</dbReference>
<dbReference type="InterPro" id="IPR036390">
    <property type="entry name" value="WH_DNA-bd_sf"/>
</dbReference>
<dbReference type="PANTHER" id="PTHR33164:SF89">
    <property type="entry name" value="MARR FAMILY REGULATORY PROTEIN"/>
    <property type="match status" value="1"/>
</dbReference>
<dbReference type="InterPro" id="IPR000835">
    <property type="entry name" value="HTH_MarR-typ"/>
</dbReference>
<dbReference type="Pfam" id="PF12802">
    <property type="entry name" value="MarR_2"/>
    <property type="match status" value="1"/>
</dbReference>
<evidence type="ECO:0000259" key="1">
    <source>
        <dbReference type="PROSITE" id="PS50995"/>
    </source>
</evidence>
<reference evidence="2 3" key="1">
    <citation type="submission" date="2016-10" db="EMBL/GenBank/DDBJ databases">
        <authorList>
            <person name="de Groot N.N."/>
        </authorList>
    </citation>
    <scope>NUCLEOTIDE SEQUENCE [LARGE SCALE GENOMIC DNA]</scope>
    <source>
        <strain evidence="2 3">DSM 21039</strain>
    </source>
</reference>
<protein>
    <submittedName>
        <fullName evidence="2">DNA-binding transcriptional regulator, MarR family</fullName>
    </submittedName>
</protein>
<gene>
    <name evidence="2" type="ORF">SAMN04488505_101672</name>
</gene>
<keyword evidence="3" id="KW-1185">Reference proteome</keyword>
<dbReference type="GO" id="GO:0003700">
    <property type="term" value="F:DNA-binding transcription factor activity"/>
    <property type="evidence" value="ECO:0007669"/>
    <property type="project" value="InterPro"/>
</dbReference>
<dbReference type="InterPro" id="IPR036388">
    <property type="entry name" value="WH-like_DNA-bd_sf"/>
</dbReference>
<dbReference type="SUPFAM" id="SSF46785">
    <property type="entry name" value="Winged helix' DNA-binding domain"/>
    <property type="match status" value="1"/>
</dbReference>
<name>A0A1H7IZG3_9BACT</name>
<dbReference type="EMBL" id="FOBB01000001">
    <property type="protein sequence ID" value="SEK67080.1"/>
    <property type="molecule type" value="Genomic_DNA"/>
</dbReference>
<dbReference type="GO" id="GO:0006950">
    <property type="term" value="P:response to stress"/>
    <property type="evidence" value="ECO:0007669"/>
    <property type="project" value="TreeGrafter"/>
</dbReference>